<comment type="caution">
    <text evidence="2">The sequence shown here is derived from an EMBL/GenBank/DDBJ whole genome shotgun (WGS) entry which is preliminary data.</text>
</comment>
<gene>
    <name evidence="2" type="ORF">FEF09_19025</name>
</gene>
<dbReference type="GO" id="GO:0005975">
    <property type="term" value="P:carbohydrate metabolic process"/>
    <property type="evidence" value="ECO:0007669"/>
    <property type="project" value="InterPro"/>
</dbReference>
<evidence type="ECO:0000313" key="3">
    <source>
        <dbReference type="Proteomes" id="UP000318815"/>
    </source>
</evidence>
<keyword evidence="3" id="KW-1185">Reference proteome</keyword>
<dbReference type="InterPro" id="IPR013780">
    <property type="entry name" value="Glyco_hydro_b"/>
</dbReference>
<dbReference type="SUPFAM" id="SSF48208">
    <property type="entry name" value="Six-hairpin glycosidases"/>
    <property type="match status" value="1"/>
</dbReference>
<dbReference type="RefSeq" id="WP_146306588.1">
    <property type="nucleotide sequence ID" value="NZ_VOHS01000020.1"/>
</dbReference>
<dbReference type="PROSITE" id="PS51257">
    <property type="entry name" value="PROKAR_LIPOPROTEIN"/>
    <property type="match status" value="1"/>
</dbReference>
<accession>A0A5C6LQX9</accession>
<dbReference type="AlphaFoldDB" id="A0A5C6LQX9"/>
<dbReference type="Gene3D" id="2.60.40.1180">
    <property type="entry name" value="Golgi alpha-mannosidase II"/>
    <property type="match status" value="1"/>
</dbReference>
<evidence type="ECO:0000259" key="1">
    <source>
        <dbReference type="Pfam" id="PF18961"/>
    </source>
</evidence>
<dbReference type="EMBL" id="VOHS01000020">
    <property type="protein sequence ID" value="TWV98976.1"/>
    <property type="molecule type" value="Genomic_DNA"/>
</dbReference>
<sequence length="774" mass="88974">MYKMKDWHISRTIALLTVLVVGCMQRTVAQLNTVSRYDVSWNSQSLHAGESMPCGGGDIGLNVWVEQGDLLFYISRSGTFDENNAMLKQGRVRIKLSSGPVSSDGFVQQLKLQQGYVNIRDANTDIDIWVDVFHPVIHVDVKHTTPVKVTATYESWRYQDHLITDNRECRTNSYKRLQSFPVITYKDDISFRGNEVLFYHRNRADVQDIFNYTVDHEGMNAVKGELYDPLRNNTFGGIMRGVQMIAAGVDSGKYADAAFYAWSLQSKQPVRRQQLMIGLEVAQAESLDTWMQALQQTMLQAERNVLADRRKTIQWWKDFWERSYITIDSKDSAAVTAGRNYQLFRYMLGCNAYGQWPTKFNGGLFTFDPRYVNEDLHFSPDFRLWGGGTMTAQNQRLVYYPFLRSGDFDMMKAQFDFYLRTKRNAELRSATYWQHAGACFTEQIENFGLPNIFEYELKRPAGADPGVEYNAWLEYQWETVFEFCLMMLEVNSYTGVSQPEHLAFIESCLTFYDEHYRQLARKRGVRELNEQGQYILFPTSAAETFKMAYNSTTVIAALKVIVERMLALPENQQDTLRSKKLLQLQERIPPIALTAFEGHQTIAPAQVWERVQNSEAPQLYPVFPWGIYGMGKPGLDIARNTWEYDPHVVKYRSHVGWRQYNIFAARLGLTAEASHYTQLKFADGPHRFPAFWGPGFDWTPDHNWGGSAMSGLQEMLLQTDGKKIYLLPAWPATWNAVFKLHAPYNTIIEGQVVNGKATVLKVTPASRKADIIIL</sequence>
<feature type="domain" description="DUF5703" evidence="1">
    <location>
        <begin position="41"/>
        <end position="325"/>
    </location>
</feature>
<name>A0A5C6LQX9_9BACT</name>
<dbReference type="InterPro" id="IPR008928">
    <property type="entry name" value="6-hairpin_glycosidase_sf"/>
</dbReference>
<dbReference type="Proteomes" id="UP000318815">
    <property type="component" value="Unassembled WGS sequence"/>
</dbReference>
<dbReference type="InterPro" id="IPR043757">
    <property type="entry name" value="DUF5703_N"/>
</dbReference>
<evidence type="ECO:0000313" key="2">
    <source>
        <dbReference type="EMBL" id="TWV98976.1"/>
    </source>
</evidence>
<dbReference type="OrthoDB" id="101302at2"/>
<proteinExistence type="predicted"/>
<protein>
    <recommendedName>
        <fullName evidence="1">DUF5703 domain-containing protein</fullName>
    </recommendedName>
</protein>
<organism evidence="2 3">
    <name type="scientific">Chitinophaga pinensis</name>
    <dbReference type="NCBI Taxonomy" id="79329"/>
    <lineage>
        <taxon>Bacteria</taxon>
        <taxon>Pseudomonadati</taxon>
        <taxon>Bacteroidota</taxon>
        <taxon>Chitinophagia</taxon>
        <taxon>Chitinophagales</taxon>
        <taxon>Chitinophagaceae</taxon>
        <taxon>Chitinophaga</taxon>
    </lineage>
</organism>
<reference evidence="2 3" key="1">
    <citation type="submission" date="2019-08" db="EMBL/GenBank/DDBJ databases">
        <title>Whole genome sequencing of chitin degrading bacteria Chitinophaga pinensis YS16.</title>
        <authorList>
            <person name="Singh R.P."/>
            <person name="Manchanda G."/>
            <person name="Maurya I.K."/>
            <person name="Joshi N.K."/>
            <person name="Srivastava A.K."/>
        </authorList>
    </citation>
    <scope>NUCLEOTIDE SEQUENCE [LARGE SCALE GENOMIC DNA]</scope>
    <source>
        <strain evidence="2 3">YS-16</strain>
    </source>
</reference>
<dbReference type="Pfam" id="PF18961">
    <property type="entry name" value="DUF5703_N"/>
    <property type="match status" value="1"/>
</dbReference>